<dbReference type="EMBL" id="HBEG01034300">
    <property type="protein sequence ID" value="CAD8372619.1"/>
    <property type="molecule type" value="Transcribed_RNA"/>
</dbReference>
<gene>
    <name evidence="1" type="ORF">PBAH0796_LOCUS20963</name>
</gene>
<accession>A0A7S0FPQ5</accession>
<sequence>MAAALAEIQGTWSVCVPNLGNPYDNTDVEVAAETATFHDGKQMDLTCIDGQLGLAGAGRKTPFRGTLRGSVITWMLDDGETVLWIKKEALAVAPPATSHSLPVDADDSVPVVEPSQCQVMVSFNDGTAGKEAVDVTKFLIGQGYPTFCTRVYCPDSGGGASWRKATITGVQTCSVFVTLMTNGWQKSKECIWETERAIDRNAKAELVIIPVKYTDFDEVYDMATSMFVPQIGTSKQWMAKVLRGVQKALVK</sequence>
<name>A0A7S0FPQ5_9DINO</name>
<dbReference type="AlphaFoldDB" id="A0A7S0FPQ5"/>
<protein>
    <recommendedName>
        <fullName evidence="2">TIR domain-containing protein</fullName>
    </recommendedName>
</protein>
<dbReference type="InterPro" id="IPR035897">
    <property type="entry name" value="Toll_tir_struct_dom_sf"/>
</dbReference>
<proteinExistence type="predicted"/>
<evidence type="ECO:0008006" key="2">
    <source>
        <dbReference type="Google" id="ProtNLM"/>
    </source>
</evidence>
<reference evidence="1" key="1">
    <citation type="submission" date="2021-01" db="EMBL/GenBank/DDBJ databases">
        <authorList>
            <person name="Corre E."/>
            <person name="Pelletier E."/>
            <person name="Niang G."/>
            <person name="Scheremetjew M."/>
            <person name="Finn R."/>
            <person name="Kale V."/>
            <person name="Holt S."/>
            <person name="Cochrane G."/>
            <person name="Meng A."/>
            <person name="Brown T."/>
            <person name="Cohen L."/>
        </authorList>
    </citation>
    <scope>NUCLEOTIDE SEQUENCE</scope>
    <source>
        <strain evidence="1">Pbaha01</strain>
    </source>
</reference>
<organism evidence="1">
    <name type="scientific">Pyrodinium bahamense</name>
    <dbReference type="NCBI Taxonomy" id="73915"/>
    <lineage>
        <taxon>Eukaryota</taxon>
        <taxon>Sar</taxon>
        <taxon>Alveolata</taxon>
        <taxon>Dinophyceae</taxon>
        <taxon>Gonyaulacales</taxon>
        <taxon>Pyrocystaceae</taxon>
        <taxon>Pyrodinium</taxon>
    </lineage>
</organism>
<evidence type="ECO:0000313" key="1">
    <source>
        <dbReference type="EMBL" id="CAD8372619.1"/>
    </source>
</evidence>
<dbReference type="Gene3D" id="3.40.50.10140">
    <property type="entry name" value="Toll/interleukin-1 receptor homology (TIR) domain"/>
    <property type="match status" value="1"/>
</dbReference>
<dbReference type="SUPFAM" id="SSF52200">
    <property type="entry name" value="Toll/Interleukin receptor TIR domain"/>
    <property type="match status" value="1"/>
</dbReference>